<feature type="compositionally biased region" description="Polar residues" evidence="1">
    <location>
        <begin position="154"/>
        <end position="163"/>
    </location>
</feature>
<dbReference type="AlphaFoldDB" id="W3VF67"/>
<dbReference type="Proteomes" id="UP000019462">
    <property type="component" value="Unassembled WGS sequence"/>
</dbReference>
<name>W3VF67_MOEAP</name>
<feature type="compositionally biased region" description="Pro residues" evidence="1">
    <location>
        <begin position="164"/>
        <end position="174"/>
    </location>
</feature>
<feature type="region of interest" description="Disordered" evidence="1">
    <location>
        <begin position="130"/>
        <end position="174"/>
    </location>
</feature>
<evidence type="ECO:0000256" key="1">
    <source>
        <dbReference type="SAM" id="MobiDB-lite"/>
    </source>
</evidence>
<dbReference type="EMBL" id="AWNI01000038">
    <property type="protein sequence ID" value="ETS60209.1"/>
    <property type="molecule type" value="Genomic_DNA"/>
</dbReference>
<evidence type="ECO:0000313" key="3">
    <source>
        <dbReference type="Proteomes" id="UP000019462"/>
    </source>
</evidence>
<protein>
    <submittedName>
        <fullName evidence="2">Uncharacterized protein</fullName>
    </submittedName>
</protein>
<evidence type="ECO:0000313" key="2">
    <source>
        <dbReference type="EMBL" id="ETS60209.1"/>
    </source>
</evidence>
<reference evidence="2 3" key="1">
    <citation type="journal article" date="2014" name="Genome Announc.">
        <title>Genome sequence of the basidiomycetous fungus Pseudozyma aphidis DSM70725, an efficient producer of biosurfactant mannosylerythritol lipids.</title>
        <authorList>
            <person name="Lorenz S."/>
            <person name="Guenther M."/>
            <person name="Grumaz C."/>
            <person name="Rupp S."/>
            <person name="Zibek S."/>
            <person name="Sohn K."/>
        </authorList>
    </citation>
    <scope>NUCLEOTIDE SEQUENCE [LARGE SCALE GENOMIC DNA]</scope>
    <source>
        <strain evidence="3">ATCC 32657 / CBS 517.83 / DSM 70725 / JCM 10318 / NBRC 10182 / NRRL Y-7954 / St-0401</strain>
    </source>
</reference>
<proteinExistence type="predicted"/>
<accession>W3VF67</accession>
<gene>
    <name evidence="2" type="ORF">PaG_05751</name>
</gene>
<comment type="caution">
    <text evidence="2">The sequence shown here is derived from an EMBL/GenBank/DDBJ whole genome shotgun (WGS) entry which is preliminary data.</text>
</comment>
<keyword evidence="3" id="KW-1185">Reference proteome</keyword>
<organism evidence="2 3">
    <name type="scientific">Moesziomyces aphidis</name>
    <name type="common">Pseudozyma aphidis</name>
    <dbReference type="NCBI Taxonomy" id="84754"/>
    <lineage>
        <taxon>Eukaryota</taxon>
        <taxon>Fungi</taxon>
        <taxon>Dikarya</taxon>
        <taxon>Basidiomycota</taxon>
        <taxon>Ustilaginomycotina</taxon>
        <taxon>Ustilaginomycetes</taxon>
        <taxon>Ustilaginales</taxon>
        <taxon>Ustilaginaceae</taxon>
        <taxon>Moesziomyces</taxon>
    </lineage>
</organism>
<dbReference type="HOGENOM" id="CLU_1540727_0_0_1"/>
<sequence length="174" mass="18738">MSNRLAFSVGLEGEDSAPHASSRPWPWLCLGLCFPVAWFGRVQPPWFASEPRWHGDTDGNGIQRIDVACTTVSGLGVGSRPRKGSLDARGQWNAPCKLAESWALSAFQLASSVAVASRVYLEALGGYDPPITSQALPPRPHGPRTESSAPVRRQNATRTNQGPKPQPPYLGPDP</sequence>
<feature type="region of interest" description="Disordered" evidence="1">
    <location>
        <begin position="1"/>
        <end position="22"/>
    </location>
</feature>